<evidence type="ECO:0000313" key="3">
    <source>
        <dbReference type="EMBL" id="MFD1538649.1"/>
    </source>
</evidence>
<dbReference type="RefSeq" id="WP_219527425.1">
    <property type="nucleotide sequence ID" value="NZ_JAHKRM010000002.1"/>
</dbReference>
<evidence type="ECO:0000259" key="2">
    <source>
        <dbReference type="PROSITE" id="PS51746"/>
    </source>
</evidence>
<dbReference type="Pfam" id="PF12773">
    <property type="entry name" value="DZR"/>
    <property type="match status" value="1"/>
</dbReference>
<feature type="domain" description="PPM-type phosphatase" evidence="2">
    <location>
        <begin position="75"/>
        <end position="347"/>
    </location>
</feature>
<dbReference type="InterPro" id="IPR025874">
    <property type="entry name" value="DZR"/>
</dbReference>
<dbReference type="InterPro" id="IPR001932">
    <property type="entry name" value="PPM-type_phosphatase-like_dom"/>
</dbReference>
<dbReference type="SMART" id="SM00331">
    <property type="entry name" value="PP2C_SIG"/>
    <property type="match status" value="1"/>
</dbReference>
<feature type="region of interest" description="Disordered" evidence="1">
    <location>
        <begin position="187"/>
        <end position="251"/>
    </location>
</feature>
<keyword evidence="3" id="KW-0378">Hydrolase</keyword>
<dbReference type="GO" id="GO:0004722">
    <property type="term" value="F:protein serine/threonine phosphatase activity"/>
    <property type="evidence" value="ECO:0007669"/>
    <property type="project" value="UniProtKB-EC"/>
</dbReference>
<dbReference type="EMBL" id="JBHUCM010000013">
    <property type="protein sequence ID" value="MFD1538649.1"/>
    <property type="molecule type" value="Genomic_DNA"/>
</dbReference>
<dbReference type="Proteomes" id="UP001597097">
    <property type="component" value="Unassembled WGS sequence"/>
</dbReference>
<accession>A0ABW4G7F6</accession>
<sequence>MDHTAAPRADVRCPVCEAPVVTGDAFCEACGHPLGAPSCSSCGAPAVDADGYCERCGLRQPTGRDHTELTLDNGTAGVTDKGLRRSRNEDAMALLSTDTRTVVVVCDGVGSSPRADEASAAAVEAASAALARGVSAEEAFDLAGRAVGKLATSVDDAPACTYVSAVVEGGRITLGWAGDSRAYWLSPGTRPAANDPSVGTQPIDADPTAGIRPVNAGLTDADPVDADATATTRPVGAHPPAGTRPAEPGPPPGVRLTGIQLTEDDAAPTGEITAWLGADYGDVRPHVRVLEPEHPGLLLVCSDGLWRYLDGYTFPSTGSPLDMARVMLRHALDSGGQDNVTIVLIPLGDAHG</sequence>
<dbReference type="EC" id="3.1.3.16" evidence="3"/>
<comment type="caution">
    <text evidence="3">The sequence shown here is derived from an EMBL/GenBank/DDBJ whole genome shotgun (WGS) entry which is preliminary data.</text>
</comment>
<proteinExistence type="predicted"/>
<dbReference type="Pfam" id="PF13672">
    <property type="entry name" value="PP2C_2"/>
    <property type="match status" value="1"/>
</dbReference>
<reference evidence="4" key="1">
    <citation type="journal article" date="2019" name="Int. J. Syst. Evol. Microbiol.">
        <title>The Global Catalogue of Microorganisms (GCM) 10K type strain sequencing project: providing services to taxonomists for standard genome sequencing and annotation.</title>
        <authorList>
            <consortium name="The Broad Institute Genomics Platform"/>
            <consortium name="The Broad Institute Genome Sequencing Center for Infectious Disease"/>
            <person name="Wu L."/>
            <person name="Ma J."/>
        </authorList>
    </citation>
    <scope>NUCLEOTIDE SEQUENCE [LARGE SCALE GENOMIC DNA]</scope>
    <source>
        <strain evidence="4">CGMCC 1.15399</strain>
    </source>
</reference>
<evidence type="ECO:0000313" key="4">
    <source>
        <dbReference type="Proteomes" id="UP001597097"/>
    </source>
</evidence>
<evidence type="ECO:0000256" key="1">
    <source>
        <dbReference type="SAM" id="MobiDB-lite"/>
    </source>
</evidence>
<gene>
    <name evidence="3" type="ORF">ACFSJ0_16460</name>
</gene>
<organism evidence="3 4">
    <name type="scientific">Nonomuraea guangzhouensis</name>
    <dbReference type="NCBI Taxonomy" id="1291555"/>
    <lineage>
        <taxon>Bacteria</taxon>
        <taxon>Bacillati</taxon>
        <taxon>Actinomycetota</taxon>
        <taxon>Actinomycetes</taxon>
        <taxon>Streptosporangiales</taxon>
        <taxon>Streptosporangiaceae</taxon>
        <taxon>Nonomuraea</taxon>
    </lineage>
</organism>
<keyword evidence="4" id="KW-1185">Reference proteome</keyword>
<dbReference type="SMART" id="SM00332">
    <property type="entry name" value="PP2Cc"/>
    <property type="match status" value="1"/>
</dbReference>
<dbReference type="PROSITE" id="PS51746">
    <property type="entry name" value="PPM_2"/>
    <property type="match status" value="1"/>
</dbReference>
<name>A0ABW4G7F6_9ACTN</name>
<protein>
    <submittedName>
        <fullName evidence="3">PP2C family serine/threonine-protein phosphatase</fullName>
        <ecNumber evidence="3">3.1.3.16</ecNumber>
    </submittedName>
</protein>